<organism evidence="1 2">
    <name type="scientific">Paenibacillus thailandensis</name>
    <dbReference type="NCBI Taxonomy" id="393250"/>
    <lineage>
        <taxon>Bacteria</taxon>
        <taxon>Bacillati</taxon>
        <taxon>Bacillota</taxon>
        <taxon>Bacilli</taxon>
        <taxon>Bacillales</taxon>
        <taxon>Paenibacillaceae</taxon>
        <taxon>Paenibacillus</taxon>
    </lineage>
</organism>
<sequence length="589" mass="66027">MSDESLGRVYSLRRGLARQKVVIYDSFAFRPANSDVGEADTGQLWKLISGNWRVDGTSLLSETGTDMPAMLGQDLGTNQMKFQVDVSNAAGAGLFFRYKDKNNYMALRIEEDQLVLHKYKAGVTYKMGSFAYESTTDMITLSVVQDGDSILASVNSTTAITLNDGDFMDYTIFGLISPSADPLTGAIPPASVEYLGTPSNKASYARNVWDMQLFDDKIYIGQGNSSNSPPAAKAGPNPIVYYDLVRNQFVTEKVNTVNPATGAVTAVKTYVDEEQIDRYRAFDDDRLYIPGHDATESSSFANFYFKNRNEDQWTKYRNIPQQYHVYDIYRYRNVLFAAGNRSGRIDPNKQETGSDVLRSDNNGATWYRIGDTAIGDRAYNFFELRGKLYASGLFMPLDSLLNSHTRILTINEDLSLGYTLFTGTLMMPDIKKLVPSNTLYCRISRPINSGDKLLYLYGEVTNDHQIKERAMAAASDVNQAVRVVFPDANAIPTDIINRNGKTYVLTYTRHSAGDYTIRVYQSADLTSWEEVLHFKQNTFAKSFEEYNGTFYFGLGTDTTSQSSSSGKILRIPSQPVRTVRWNDFQASLL</sequence>
<reference evidence="2" key="1">
    <citation type="journal article" date="2019" name="Int. J. Syst. Evol. Microbiol.">
        <title>The Global Catalogue of Microorganisms (GCM) 10K type strain sequencing project: providing services to taxonomists for standard genome sequencing and annotation.</title>
        <authorList>
            <consortium name="The Broad Institute Genomics Platform"/>
            <consortium name="The Broad Institute Genome Sequencing Center for Infectious Disease"/>
            <person name="Wu L."/>
            <person name="Ma J."/>
        </authorList>
    </citation>
    <scope>NUCLEOTIDE SEQUENCE [LARGE SCALE GENOMIC DNA]</scope>
    <source>
        <strain evidence="2">TISTR 1827</strain>
    </source>
</reference>
<evidence type="ECO:0000313" key="1">
    <source>
        <dbReference type="EMBL" id="MFD2663100.1"/>
    </source>
</evidence>
<evidence type="ECO:0000313" key="2">
    <source>
        <dbReference type="Proteomes" id="UP001597493"/>
    </source>
</evidence>
<dbReference type="EMBL" id="JBHUMY010000038">
    <property type="protein sequence ID" value="MFD2663100.1"/>
    <property type="molecule type" value="Genomic_DNA"/>
</dbReference>
<protein>
    <submittedName>
        <fullName evidence="1">Uncharacterized protein</fullName>
    </submittedName>
</protein>
<dbReference type="InterPro" id="IPR015915">
    <property type="entry name" value="Kelch-typ_b-propeller"/>
</dbReference>
<name>A0ABW5R3Z1_9BACL</name>
<dbReference type="RefSeq" id="WP_379278480.1">
    <property type="nucleotide sequence ID" value="NZ_JBHUGT010000008.1"/>
</dbReference>
<dbReference type="Proteomes" id="UP001597493">
    <property type="component" value="Unassembled WGS sequence"/>
</dbReference>
<accession>A0ABW5R3Z1</accession>
<dbReference type="Gene3D" id="2.60.120.560">
    <property type="entry name" value="Exo-inulinase, domain 1"/>
    <property type="match status" value="1"/>
</dbReference>
<proteinExistence type="predicted"/>
<gene>
    <name evidence="1" type="ORF">ACFSW5_22845</name>
</gene>
<dbReference type="SUPFAM" id="SSF110296">
    <property type="entry name" value="Oligoxyloglucan reducing end-specific cellobiohydrolase"/>
    <property type="match status" value="1"/>
</dbReference>
<dbReference type="Gene3D" id="2.120.10.80">
    <property type="entry name" value="Kelch-type beta propeller"/>
    <property type="match status" value="1"/>
</dbReference>
<comment type="caution">
    <text evidence="1">The sequence shown here is derived from an EMBL/GenBank/DDBJ whole genome shotgun (WGS) entry which is preliminary data.</text>
</comment>
<keyword evidence="2" id="KW-1185">Reference proteome</keyword>